<dbReference type="Proteomes" id="UP001187415">
    <property type="component" value="Unassembled WGS sequence"/>
</dbReference>
<evidence type="ECO:0000313" key="2">
    <source>
        <dbReference type="EMBL" id="KAK2828810.1"/>
    </source>
</evidence>
<sequence length="115" mass="12153">MTGGACRGLLRLSASSGREGVKHGTHLCVGQRRILPHVRLRSPACLRHGPCGWSAAIRHGASERDIPVDPLDGDTRSALVRPQAGPPHFDAGGHSPVLSLPRAPGPLPPPYPSWL</sequence>
<comment type="caution">
    <text evidence="2">The sequence shown here is derived from an EMBL/GenBank/DDBJ whole genome shotgun (WGS) entry which is preliminary data.</text>
</comment>
<protein>
    <submittedName>
        <fullName evidence="2">Uncharacterized protein</fullName>
    </submittedName>
</protein>
<evidence type="ECO:0000256" key="1">
    <source>
        <dbReference type="SAM" id="MobiDB-lite"/>
    </source>
</evidence>
<keyword evidence="3" id="KW-1185">Reference proteome</keyword>
<name>A0AA88M1R3_CHASR</name>
<feature type="compositionally biased region" description="Pro residues" evidence="1">
    <location>
        <begin position="103"/>
        <end position="115"/>
    </location>
</feature>
<evidence type="ECO:0000313" key="3">
    <source>
        <dbReference type="Proteomes" id="UP001187415"/>
    </source>
</evidence>
<dbReference type="EMBL" id="JAUPFM010000015">
    <property type="protein sequence ID" value="KAK2828810.1"/>
    <property type="molecule type" value="Genomic_DNA"/>
</dbReference>
<reference evidence="2" key="1">
    <citation type="submission" date="2023-07" db="EMBL/GenBank/DDBJ databases">
        <title>Chromosome-level Genome Assembly of Striped Snakehead (Channa striata).</title>
        <authorList>
            <person name="Liu H."/>
        </authorList>
    </citation>
    <scope>NUCLEOTIDE SEQUENCE</scope>
    <source>
        <strain evidence="2">Gz</strain>
        <tissue evidence="2">Muscle</tissue>
    </source>
</reference>
<accession>A0AA88M1R3</accession>
<dbReference type="AlphaFoldDB" id="A0AA88M1R3"/>
<proteinExistence type="predicted"/>
<organism evidence="2 3">
    <name type="scientific">Channa striata</name>
    <name type="common">Snakehead murrel</name>
    <name type="synonym">Ophicephalus striatus</name>
    <dbReference type="NCBI Taxonomy" id="64152"/>
    <lineage>
        <taxon>Eukaryota</taxon>
        <taxon>Metazoa</taxon>
        <taxon>Chordata</taxon>
        <taxon>Craniata</taxon>
        <taxon>Vertebrata</taxon>
        <taxon>Euteleostomi</taxon>
        <taxon>Actinopterygii</taxon>
        <taxon>Neopterygii</taxon>
        <taxon>Teleostei</taxon>
        <taxon>Neoteleostei</taxon>
        <taxon>Acanthomorphata</taxon>
        <taxon>Anabantaria</taxon>
        <taxon>Anabantiformes</taxon>
        <taxon>Channoidei</taxon>
        <taxon>Channidae</taxon>
        <taxon>Channa</taxon>
    </lineage>
</organism>
<feature type="region of interest" description="Disordered" evidence="1">
    <location>
        <begin position="62"/>
        <end position="115"/>
    </location>
</feature>
<gene>
    <name evidence="2" type="ORF">Q5P01_019844</name>
</gene>